<dbReference type="OrthoDB" id="1232at2759"/>
<evidence type="ECO:0000313" key="1">
    <source>
        <dbReference type="EMBL" id="KAB8304761.1"/>
    </source>
</evidence>
<organism evidence="1 2">
    <name type="scientific">Monilinia laxa</name>
    <name type="common">Brown rot fungus</name>
    <name type="synonym">Sclerotinia laxa</name>
    <dbReference type="NCBI Taxonomy" id="61186"/>
    <lineage>
        <taxon>Eukaryota</taxon>
        <taxon>Fungi</taxon>
        <taxon>Dikarya</taxon>
        <taxon>Ascomycota</taxon>
        <taxon>Pezizomycotina</taxon>
        <taxon>Leotiomycetes</taxon>
        <taxon>Helotiales</taxon>
        <taxon>Sclerotiniaceae</taxon>
        <taxon>Monilinia</taxon>
    </lineage>
</organism>
<name>A0A5N6KMB2_MONLA</name>
<proteinExistence type="predicted"/>
<comment type="caution">
    <text evidence="1">The sequence shown here is derived from an EMBL/GenBank/DDBJ whole genome shotgun (WGS) entry which is preliminary data.</text>
</comment>
<keyword evidence="2" id="KW-1185">Reference proteome</keyword>
<evidence type="ECO:0000313" key="2">
    <source>
        <dbReference type="Proteomes" id="UP000326757"/>
    </source>
</evidence>
<dbReference type="EMBL" id="VIGI01000001">
    <property type="protein sequence ID" value="KAB8304761.1"/>
    <property type="molecule type" value="Genomic_DNA"/>
</dbReference>
<dbReference type="AlphaFoldDB" id="A0A5N6KMB2"/>
<gene>
    <name evidence="1" type="ORF">EYC80_004112</name>
</gene>
<sequence>MTKTLMEKRQKWIKNIGAVFDDERNLGKVPRARDEGSSIFKPEFCSYSVKERGPGTAAGFLRIMICLQIHPPDCG</sequence>
<reference evidence="1 2" key="1">
    <citation type="submission" date="2019-06" db="EMBL/GenBank/DDBJ databases">
        <title>Genome Sequence of the Brown Rot Fungal Pathogen Monilinia laxa.</title>
        <authorList>
            <person name="De Miccolis Angelini R.M."/>
            <person name="Landi L."/>
            <person name="Abate D."/>
            <person name="Pollastro S."/>
            <person name="Romanazzi G."/>
            <person name="Faretra F."/>
        </authorList>
    </citation>
    <scope>NUCLEOTIDE SEQUENCE [LARGE SCALE GENOMIC DNA]</scope>
    <source>
        <strain evidence="1 2">Mlax316</strain>
    </source>
</reference>
<accession>A0A5N6KMB2</accession>
<protein>
    <submittedName>
        <fullName evidence="1">Uncharacterized protein</fullName>
    </submittedName>
</protein>
<dbReference type="Proteomes" id="UP000326757">
    <property type="component" value="Unassembled WGS sequence"/>
</dbReference>